<gene>
    <name evidence="5" type="ORF">XAT740_LOCUS63950</name>
</gene>
<dbReference type="PROSITE" id="PS50005">
    <property type="entry name" value="TPR"/>
    <property type="match status" value="2"/>
</dbReference>
<evidence type="ECO:0000313" key="6">
    <source>
        <dbReference type="Proteomes" id="UP000663828"/>
    </source>
</evidence>
<keyword evidence="2 4" id="KW-0802">TPR repeat</keyword>
<dbReference type="PANTHER" id="PTHR44186">
    <property type="match status" value="1"/>
</dbReference>
<sequence>LCYFHLNDLTEAKKYFLQALQVSEMQEASYLSLGEIYLLENEREEAEAVFERGARRNPESPVLFTKIGLLAFEKSDYTKAFECFGTALTFCPTHVPAIMAACQVIQKHGDADVALSKYRIVYGRKPECAQVW</sequence>
<name>A0A816HSD7_ADIRI</name>
<proteinExistence type="inferred from homology"/>
<dbReference type="AlphaFoldDB" id="A0A816HSD7"/>
<protein>
    <submittedName>
        <fullName evidence="5">Uncharacterized protein</fullName>
    </submittedName>
</protein>
<feature type="repeat" description="TPR" evidence="4">
    <location>
        <begin position="61"/>
        <end position="94"/>
    </location>
</feature>
<dbReference type="PANTHER" id="PTHR44186:SF1">
    <property type="entry name" value="BARDET-BIEDL SYNDROME 4 PROTEIN"/>
    <property type="match status" value="1"/>
</dbReference>
<dbReference type="EMBL" id="CAJNOR010020915">
    <property type="protein sequence ID" value="CAF1690910.1"/>
    <property type="molecule type" value="Genomic_DNA"/>
</dbReference>
<organism evidence="5 6">
    <name type="scientific">Adineta ricciae</name>
    <name type="common">Rotifer</name>
    <dbReference type="NCBI Taxonomy" id="249248"/>
    <lineage>
        <taxon>Eukaryota</taxon>
        <taxon>Metazoa</taxon>
        <taxon>Spiralia</taxon>
        <taxon>Gnathifera</taxon>
        <taxon>Rotifera</taxon>
        <taxon>Eurotatoria</taxon>
        <taxon>Bdelloidea</taxon>
        <taxon>Adinetida</taxon>
        <taxon>Adinetidae</taxon>
        <taxon>Adineta</taxon>
    </lineage>
</organism>
<dbReference type="GO" id="GO:0061512">
    <property type="term" value="P:protein localization to cilium"/>
    <property type="evidence" value="ECO:0007669"/>
    <property type="project" value="TreeGrafter"/>
</dbReference>
<dbReference type="SMART" id="SM00028">
    <property type="entry name" value="TPR"/>
    <property type="match status" value="3"/>
</dbReference>
<dbReference type="InterPro" id="IPR011990">
    <property type="entry name" value="TPR-like_helical_dom_sf"/>
</dbReference>
<accession>A0A816HSD7</accession>
<dbReference type="GO" id="GO:0036064">
    <property type="term" value="C:ciliary basal body"/>
    <property type="evidence" value="ECO:0007669"/>
    <property type="project" value="TreeGrafter"/>
</dbReference>
<evidence type="ECO:0000256" key="4">
    <source>
        <dbReference type="PROSITE-ProRule" id="PRU00339"/>
    </source>
</evidence>
<keyword evidence="6" id="KW-1185">Reference proteome</keyword>
<dbReference type="GO" id="GO:0060271">
    <property type="term" value="P:cilium assembly"/>
    <property type="evidence" value="ECO:0007669"/>
    <property type="project" value="TreeGrafter"/>
</dbReference>
<evidence type="ECO:0000313" key="5">
    <source>
        <dbReference type="EMBL" id="CAF1690910.1"/>
    </source>
</evidence>
<dbReference type="SUPFAM" id="SSF48452">
    <property type="entry name" value="TPR-like"/>
    <property type="match status" value="1"/>
</dbReference>
<feature type="repeat" description="TPR" evidence="4">
    <location>
        <begin position="27"/>
        <end position="60"/>
    </location>
</feature>
<reference evidence="5" key="1">
    <citation type="submission" date="2021-02" db="EMBL/GenBank/DDBJ databases">
        <authorList>
            <person name="Nowell W R."/>
        </authorList>
    </citation>
    <scope>NUCLEOTIDE SEQUENCE</scope>
</reference>
<evidence type="ECO:0000256" key="2">
    <source>
        <dbReference type="ARBA" id="ARBA00022803"/>
    </source>
</evidence>
<comment type="caution">
    <text evidence="5">The sequence shown here is derived from an EMBL/GenBank/DDBJ whole genome shotgun (WGS) entry which is preliminary data.</text>
</comment>
<comment type="similarity">
    <text evidence="3">Belongs to the BBS4 family.</text>
</comment>
<dbReference type="InterPro" id="IPR019734">
    <property type="entry name" value="TPR_rpt"/>
</dbReference>
<keyword evidence="1" id="KW-0677">Repeat</keyword>
<dbReference type="Gene3D" id="1.25.40.10">
    <property type="entry name" value="Tetratricopeptide repeat domain"/>
    <property type="match status" value="1"/>
</dbReference>
<dbReference type="Pfam" id="PF13432">
    <property type="entry name" value="TPR_16"/>
    <property type="match status" value="1"/>
</dbReference>
<dbReference type="Proteomes" id="UP000663828">
    <property type="component" value="Unassembled WGS sequence"/>
</dbReference>
<feature type="non-terminal residue" evidence="5">
    <location>
        <position position="132"/>
    </location>
</feature>
<feature type="non-terminal residue" evidence="5">
    <location>
        <position position="1"/>
    </location>
</feature>
<evidence type="ECO:0000256" key="3">
    <source>
        <dbReference type="ARBA" id="ARBA00023778"/>
    </source>
</evidence>
<evidence type="ECO:0000256" key="1">
    <source>
        <dbReference type="ARBA" id="ARBA00022737"/>
    </source>
</evidence>